<sequence length="287" mass="31366">MDIQPRLAWPLRAELAEGPVWCPEESAFRFVDIKRGTLHRFEPATGSRETIEIGGAPSFILPARDGQFVVGTGHAIRSFDGHRLGEPLAVIEMPAHNRTNDATVDAAGRLWFGTMDDDERTCTGGLHSFANDQMENHGWRATVTNGPAFNRAGDALYHVDSGRRIVWRIEVRDGRPAPTGEIFLRLDESEGYPDGVTVDSEDCLWVALWDGWGLRRYAPDGSLMMEVGFPCARVTKVAFGGPELTTAFVTTARVGLGPQALEDQPEAGGLFIFEAPAPGRLMPAVHA</sequence>
<dbReference type="PANTHER" id="PTHR10907:SF47">
    <property type="entry name" value="REGUCALCIN"/>
    <property type="match status" value="1"/>
</dbReference>
<dbReference type="InterPro" id="IPR013658">
    <property type="entry name" value="SGL"/>
</dbReference>
<protein>
    <submittedName>
        <fullName evidence="3">SMP-30/gluconolactonase/LRE family protein</fullName>
        <ecNumber evidence="3">3.1.1.99</ecNumber>
    </submittedName>
</protein>
<dbReference type="Pfam" id="PF08450">
    <property type="entry name" value="SGL"/>
    <property type="match status" value="1"/>
</dbReference>
<accession>A0ABU8S2S4</accession>
<dbReference type="Proteomes" id="UP001361239">
    <property type="component" value="Unassembled WGS sequence"/>
</dbReference>
<dbReference type="PRINTS" id="PR01790">
    <property type="entry name" value="SMP30FAMILY"/>
</dbReference>
<comment type="caution">
    <text evidence="3">The sequence shown here is derived from an EMBL/GenBank/DDBJ whole genome shotgun (WGS) entry which is preliminary data.</text>
</comment>
<gene>
    <name evidence="3" type="ORF">WG901_21545</name>
</gene>
<dbReference type="PANTHER" id="PTHR10907">
    <property type="entry name" value="REGUCALCIN"/>
    <property type="match status" value="1"/>
</dbReference>
<dbReference type="GO" id="GO:0016787">
    <property type="term" value="F:hydrolase activity"/>
    <property type="evidence" value="ECO:0007669"/>
    <property type="project" value="UniProtKB-KW"/>
</dbReference>
<proteinExistence type="inferred from homology"/>
<dbReference type="RefSeq" id="WP_339589191.1">
    <property type="nucleotide sequence ID" value="NZ_JBBHJZ010000006.1"/>
</dbReference>
<feature type="domain" description="SMP-30/Gluconolactonase/LRE-like region" evidence="2">
    <location>
        <begin position="15"/>
        <end position="253"/>
    </location>
</feature>
<dbReference type="EC" id="3.1.1.99" evidence="3"/>
<dbReference type="EMBL" id="JBBHJZ010000006">
    <property type="protein sequence ID" value="MEJ5979252.1"/>
    <property type="molecule type" value="Genomic_DNA"/>
</dbReference>
<evidence type="ECO:0000313" key="3">
    <source>
        <dbReference type="EMBL" id="MEJ5979252.1"/>
    </source>
</evidence>
<evidence type="ECO:0000256" key="1">
    <source>
        <dbReference type="ARBA" id="ARBA00008853"/>
    </source>
</evidence>
<dbReference type="InterPro" id="IPR005511">
    <property type="entry name" value="SMP-30"/>
</dbReference>
<evidence type="ECO:0000313" key="4">
    <source>
        <dbReference type="Proteomes" id="UP001361239"/>
    </source>
</evidence>
<organism evidence="3 4">
    <name type="scientific">Novosphingobium anseongense</name>
    <dbReference type="NCBI Taxonomy" id="3133436"/>
    <lineage>
        <taxon>Bacteria</taxon>
        <taxon>Pseudomonadati</taxon>
        <taxon>Pseudomonadota</taxon>
        <taxon>Alphaproteobacteria</taxon>
        <taxon>Sphingomonadales</taxon>
        <taxon>Sphingomonadaceae</taxon>
        <taxon>Novosphingobium</taxon>
    </lineage>
</organism>
<dbReference type="Gene3D" id="2.120.10.30">
    <property type="entry name" value="TolB, C-terminal domain"/>
    <property type="match status" value="1"/>
</dbReference>
<dbReference type="SUPFAM" id="SSF63829">
    <property type="entry name" value="Calcium-dependent phosphotriesterase"/>
    <property type="match status" value="1"/>
</dbReference>
<reference evidence="3 4" key="1">
    <citation type="submission" date="2024-03" db="EMBL/GenBank/DDBJ databases">
        <authorList>
            <person name="Jo J.-H."/>
        </authorList>
    </citation>
    <scope>NUCLEOTIDE SEQUENCE [LARGE SCALE GENOMIC DNA]</scope>
    <source>
        <strain evidence="3 4">PS1R-30</strain>
    </source>
</reference>
<keyword evidence="3" id="KW-0378">Hydrolase</keyword>
<dbReference type="InterPro" id="IPR011042">
    <property type="entry name" value="6-blade_b-propeller_TolB-like"/>
</dbReference>
<keyword evidence="4" id="KW-1185">Reference proteome</keyword>
<evidence type="ECO:0000259" key="2">
    <source>
        <dbReference type="Pfam" id="PF08450"/>
    </source>
</evidence>
<comment type="similarity">
    <text evidence="1">Belongs to the SMP-30/CGR1 family.</text>
</comment>
<name>A0ABU8S2S4_9SPHN</name>